<reference evidence="1" key="1">
    <citation type="submission" date="2024-05" db="EMBL/GenBank/DDBJ databases">
        <title>Herbiconiux sp. A18JL235.</title>
        <authorList>
            <person name="Zhang G."/>
        </authorList>
    </citation>
    <scope>NUCLEOTIDE SEQUENCE</scope>
    <source>
        <strain evidence="1">A18JL235</strain>
    </source>
</reference>
<sequence length="237" mass="24268">MSNFFLRSGSGAGRSRSGRVWARMLVVAAAASVVGLASVTMLAPPPSTAVGPGVDSGSASIDAASGSSLADELQSLTVPGTATGVSVTRDGYGATSGLENLSKGSTNRDWAVLVLYMAGFPTSESNITVMLRWMRQENGPDDWWLRNNPLNNGWGSGGGSGLGSYANLVIAAENVGNALHGNPGYSAIVAGFESSAPTAQIEAAIWASPWASSHYGNGSHWAYTPVPEYASPAGTWG</sequence>
<gene>
    <name evidence="1" type="ORF">ABFY20_12400</name>
</gene>
<dbReference type="EMBL" id="CP162511">
    <property type="protein sequence ID" value="XDI04147.1"/>
    <property type="molecule type" value="Genomic_DNA"/>
</dbReference>
<organism evidence="1">
    <name type="scientific">Herbiconiux sp. A18JL235</name>
    <dbReference type="NCBI Taxonomy" id="3152363"/>
    <lineage>
        <taxon>Bacteria</taxon>
        <taxon>Bacillati</taxon>
        <taxon>Actinomycetota</taxon>
        <taxon>Actinomycetes</taxon>
        <taxon>Micrococcales</taxon>
        <taxon>Microbacteriaceae</taxon>
        <taxon>Herbiconiux</taxon>
    </lineage>
</organism>
<dbReference type="RefSeq" id="WP_368496558.1">
    <property type="nucleotide sequence ID" value="NZ_CP162511.1"/>
</dbReference>
<protein>
    <submittedName>
        <fullName evidence="1">Uncharacterized protein</fullName>
    </submittedName>
</protein>
<dbReference type="AlphaFoldDB" id="A0AB39BC99"/>
<proteinExistence type="predicted"/>
<evidence type="ECO:0000313" key="1">
    <source>
        <dbReference type="EMBL" id="XDI04147.1"/>
    </source>
</evidence>
<name>A0AB39BC99_9MICO</name>
<accession>A0AB39BC99</accession>